<accession>A0ABY8Y7U9</accession>
<proteinExistence type="inferred from homology"/>
<dbReference type="SUPFAM" id="SSF52540">
    <property type="entry name" value="P-loop containing nucleoside triphosphate hydrolases"/>
    <property type="match status" value="1"/>
</dbReference>
<evidence type="ECO:0000259" key="2">
    <source>
        <dbReference type="PROSITE" id="PS50893"/>
    </source>
</evidence>
<evidence type="ECO:0000313" key="3">
    <source>
        <dbReference type="EMBL" id="WIV88254.1"/>
    </source>
</evidence>
<keyword evidence="4" id="KW-1185">Reference proteome</keyword>
<evidence type="ECO:0000256" key="1">
    <source>
        <dbReference type="ARBA" id="ARBA00005417"/>
    </source>
</evidence>
<dbReference type="Proteomes" id="UP001226651">
    <property type="component" value="Chromosome"/>
</dbReference>
<dbReference type="EMBL" id="CP127389">
    <property type="protein sequence ID" value="WIV88254.1"/>
    <property type="molecule type" value="Genomic_DNA"/>
</dbReference>
<comment type="similarity">
    <text evidence="1">Belongs to the ABC transporter superfamily.</text>
</comment>
<sequence length="235" mass="27510">MSVIKKASQIALISLSNINKRVGDKSNQKSILKNITFNINNDDFTLIKYQYDNEEDALISIISGIDIKYTGDAYLSGFYLHSLNEKQRALLRNEMIGFISRNNYFFNDYSVFDNIYYSILNYKYKKNRECQIINSLKFMGIEKLYHQRLKRLSSEQLLKVAFARVLAKKPKCIIANYNNGNFNQDNFYDFIQILLKIHTELSMPILLTTSCHCSVLDVNNIMRLKNGELYDEEKR</sequence>
<dbReference type="InterPro" id="IPR003439">
    <property type="entry name" value="ABC_transporter-like_ATP-bd"/>
</dbReference>
<reference evidence="3 4" key="1">
    <citation type="submission" date="2023-06" db="EMBL/GenBank/DDBJ databases">
        <title>Proteus appendicitidis sp. nov., isolated from the appendiceal pus of an appendicitis patient in Yongzhou, China.</title>
        <authorList>
            <person name="Cai X."/>
        </authorList>
    </citation>
    <scope>NUCLEOTIDE SEQUENCE [LARGE SCALE GENOMIC DNA]</scope>
    <source>
        <strain evidence="3 4">HZ0627</strain>
    </source>
</reference>
<gene>
    <name evidence="3" type="ORF">QQS39_17655</name>
</gene>
<dbReference type="PANTHER" id="PTHR42798:SF7">
    <property type="entry name" value="ALPHA-D-RIBOSE 1-METHYLPHOSPHONATE 5-TRIPHOSPHATE SYNTHASE SUBUNIT PHNL"/>
    <property type="match status" value="1"/>
</dbReference>
<protein>
    <submittedName>
        <fullName evidence="3">ABC transporter</fullName>
    </submittedName>
</protein>
<dbReference type="RefSeq" id="WP_285805066.1">
    <property type="nucleotide sequence ID" value="NZ_CP127389.1"/>
</dbReference>
<evidence type="ECO:0000313" key="4">
    <source>
        <dbReference type="Proteomes" id="UP001226651"/>
    </source>
</evidence>
<dbReference type="InterPro" id="IPR027417">
    <property type="entry name" value="P-loop_NTPase"/>
</dbReference>
<dbReference type="Pfam" id="PF00005">
    <property type="entry name" value="ABC_tran"/>
    <property type="match status" value="1"/>
</dbReference>
<dbReference type="PANTHER" id="PTHR42798">
    <property type="entry name" value="LIPOPROTEIN-RELEASING SYSTEM ATP-BINDING PROTEIN LOLD"/>
    <property type="match status" value="1"/>
</dbReference>
<dbReference type="PROSITE" id="PS50893">
    <property type="entry name" value="ABC_TRANSPORTER_2"/>
    <property type="match status" value="1"/>
</dbReference>
<feature type="domain" description="ABC transporter" evidence="2">
    <location>
        <begin position="13"/>
        <end position="235"/>
    </location>
</feature>
<name>A0ABY8Y7U9_9GAMM</name>
<organism evidence="3 4">
    <name type="scientific">Proteus appendicitidis</name>
    <dbReference type="NCBI Taxonomy" id="3034648"/>
    <lineage>
        <taxon>Bacteria</taxon>
        <taxon>Pseudomonadati</taxon>
        <taxon>Pseudomonadota</taxon>
        <taxon>Gammaproteobacteria</taxon>
        <taxon>Enterobacterales</taxon>
        <taxon>Morganellaceae</taxon>
        <taxon>Proteus</taxon>
    </lineage>
</organism>
<dbReference type="Gene3D" id="3.40.50.300">
    <property type="entry name" value="P-loop containing nucleotide triphosphate hydrolases"/>
    <property type="match status" value="1"/>
</dbReference>